<evidence type="ECO:0000313" key="3">
    <source>
        <dbReference type="Proteomes" id="UP001152607"/>
    </source>
</evidence>
<keyword evidence="3" id="KW-1185">Reference proteome</keyword>
<reference evidence="2" key="1">
    <citation type="submission" date="2023-01" db="EMBL/GenBank/DDBJ databases">
        <authorList>
            <person name="Van Ghelder C."/>
            <person name="Rancurel C."/>
        </authorList>
    </citation>
    <scope>NUCLEOTIDE SEQUENCE</scope>
    <source>
        <strain evidence="2">CNCM I-4278</strain>
    </source>
</reference>
<name>A0A9W4XTV4_9PLEO</name>
<dbReference type="EMBL" id="CAOQHR010000003">
    <property type="protein sequence ID" value="CAI6332647.1"/>
    <property type="molecule type" value="Genomic_DNA"/>
</dbReference>
<keyword evidence="1" id="KW-0472">Membrane</keyword>
<organism evidence="2 3">
    <name type="scientific">Periconia digitata</name>
    <dbReference type="NCBI Taxonomy" id="1303443"/>
    <lineage>
        <taxon>Eukaryota</taxon>
        <taxon>Fungi</taxon>
        <taxon>Dikarya</taxon>
        <taxon>Ascomycota</taxon>
        <taxon>Pezizomycotina</taxon>
        <taxon>Dothideomycetes</taxon>
        <taxon>Pleosporomycetidae</taxon>
        <taxon>Pleosporales</taxon>
        <taxon>Massarineae</taxon>
        <taxon>Periconiaceae</taxon>
        <taxon>Periconia</taxon>
    </lineage>
</organism>
<dbReference type="AlphaFoldDB" id="A0A9W4XTV4"/>
<dbReference type="Proteomes" id="UP001152607">
    <property type="component" value="Unassembled WGS sequence"/>
</dbReference>
<protein>
    <submittedName>
        <fullName evidence="2">Uncharacterized protein</fullName>
    </submittedName>
</protein>
<comment type="caution">
    <text evidence="2">The sequence shown here is derived from an EMBL/GenBank/DDBJ whole genome shotgun (WGS) entry which is preliminary data.</text>
</comment>
<keyword evidence="1" id="KW-0812">Transmembrane</keyword>
<accession>A0A9W4XTV4</accession>
<evidence type="ECO:0000313" key="2">
    <source>
        <dbReference type="EMBL" id="CAI6332647.1"/>
    </source>
</evidence>
<keyword evidence="1" id="KW-1133">Transmembrane helix</keyword>
<proteinExistence type="predicted"/>
<feature type="transmembrane region" description="Helical" evidence="1">
    <location>
        <begin position="121"/>
        <end position="142"/>
    </location>
</feature>
<gene>
    <name evidence="2" type="ORF">PDIGIT_LOCUS5674</name>
</gene>
<evidence type="ECO:0000256" key="1">
    <source>
        <dbReference type="SAM" id="Phobius"/>
    </source>
</evidence>
<sequence>MHSYSTYICMYVRIFFHPSVYSHTHIRPIPSGRAGIIPPLSLSLSLSLASLFLREQSHGTKPVHLYTLIALGSLVPPSFNSPPTLPVVLLDTHACNHTMHLAYIDMLSANCPLHPSLIKPLIAVAFAFLVFGFHLSLSFLPLGKCEDTLICPSSFILRLAARPSRLTHPKHIYTRSHNLTCSGHVQLLPMTLCLFFVPPRPHTRL</sequence>